<name>A0ABS4IDW8_9BACI</name>
<dbReference type="InterPro" id="IPR043519">
    <property type="entry name" value="NT_sf"/>
</dbReference>
<dbReference type="Gene3D" id="3.30.460.10">
    <property type="entry name" value="Beta Polymerase, domain 2"/>
    <property type="match status" value="1"/>
</dbReference>
<protein>
    <submittedName>
        <fullName evidence="1">Nucleotidyltransferase</fullName>
    </submittedName>
</protein>
<dbReference type="Proteomes" id="UP001519345">
    <property type="component" value="Unassembled WGS sequence"/>
</dbReference>
<evidence type="ECO:0000313" key="2">
    <source>
        <dbReference type="Proteomes" id="UP001519345"/>
    </source>
</evidence>
<dbReference type="EMBL" id="JAGGKX010000004">
    <property type="protein sequence ID" value="MBP1969138.1"/>
    <property type="molecule type" value="Genomic_DNA"/>
</dbReference>
<dbReference type="CDD" id="cd05403">
    <property type="entry name" value="NT_KNTase_like"/>
    <property type="match status" value="1"/>
</dbReference>
<keyword evidence="2" id="KW-1185">Reference proteome</keyword>
<accession>A0ABS4IDW8</accession>
<proteinExistence type="predicted"/>
<organism evidence="1 2">
    <name type="scientific">Virgibacillus natechei</name>
    <dbReference type="NCBI Taxonomy" id="1216297"/>
    <lineage>
        <taxon>Bacteria</taxon>
        <taxon>Bacillati</taxon>
        <taxon>Bacillota</taxon>
        <taxon>Bacilli</taxon>
        <taxon>Bacillales</taxon>
        <taxon>Bacillaceae</taxon>
        <taxon>Virgibacillus</taxon>
    </lineage>
</organism>
<dbReference type="SUPFAM" id="SSF81301">
    <property type="entry name" value="Nucleotidyltransferase"/>
    <property type="match status" value="1"/>
</dbReference>
<reference evidence="1 2" key="1">
    <citation type="submission" date="2021-03" db="EMBL/GenBank/DDBJ databases">
        <title>Genomic Encyclopedia of Type Strains, Phase IV (KMG-IV): sequencing the most valuable type-strain genomes for metagenomic binning, comparative biology and taxonomic classification.</title>
        <authorList>
            <person name="Goeker M."/>
        </authorList>
    </citation>
    <scope>NUCLEOTIDE SEQUENCE [LARGE SCALE GENOMIC DNA]</scope>
    <source>
        <strain evidence="1 2">DSM 25609</strain>
    </source>
</reference>
<dbReference type="RefSeq" id="WP_209462341.1">
    <property type="nucleotide sequence ID" value="NZ_CP110224.1"/>
</dbReference>
<comment type="caution">
    <text evidence="1">The sequence shown here is derived from an EMBL/GenBank/DDBJ whole genome shotgun (WGS) entry which is preliminary data.</text>
</comment>
<evidence type="ECO:0000313" key="1">
    <source>
        <dbReference type="EMBL" id="MBP1969138.1"/>
    </source>
</evidence>
<sequence length="235" mass="27119">MKMSGDLAAQKYIESHFPDCDVALLAGSSARGELTEHSDLDMVIVDETQSSPFRQCVFCFDWDIELFVFTNISLSLAFETSRLEGIPTIPRMCVDGHIIKDNGSAKDIQLVAKDYMEKGPVKWTEEQQNYQRFIITDLLQDLNSSIHKEEKLFVAHKLFDFASEYVLRVNEHWIGQGKWMYRSLSEFDKSFSDEFIDAYQLFMRTGDDVPFTAFIDSMLEPYGGRLFDGYKESLF</sequence>
<gene>
    <name evidence="1" type="ORF">J2Z83_001241</name>
</gene>